<evidence type="ECO:0000256" key="5">
    <source>
        <dbReference type="ARBA" id="ARBA00023015"/>
    </source>
</evidence>
<accession>A0A432ZGA0</accession>
<dbReference type="InterPro" id="IPR031316">
    <property type="entry name" value="FlgM_C"/>
</dbReference>
<evidence type="ECO:0000256" key="8">
    <source>
        <dbReference type="ARBA" id="ARBA00030117"/>
    </source>
</evidence>
<keyword evidence="11" id="KW-0966">Cell projection</keyword>
<gene>
    <name evidence="11" type="primary">flgM</name>
    <name evidence="11" type="ORF">CWI81_00530</name>
</gene>
<dbReference type="Pfam" id="PF04316">
    <property type="entry name" value="FlgM"/>
    <property type="match status" value="1"/>
</dbReference>
<keyword evidence="5" id="KW-0805">Transcription regulation</keyword>
<evidence type="ECO:0000256" key="4">
    <source>
        <dbReference type="ARBA" id="ARBA00022795"/>
    </source>
</evidence>
<keyword evidence="11" id="KW-0282">Flagellum</keyword>
<dbReference type="InterPro" id="IPR007412">
    <property type="entry name" value="FlgM"/>
</dbReference>
<evidence type="ECO:0000256" key="2">
    <source>
        <dbReference type="ARBA" id="ARBA00017823"/>
    </source>
</evidence>
<protein>
    <recommendedName>
        <fullName evidence="2">Negative regulator of flagellin synthesis</fullName>
    </recommendedName>
    <alternativeName>
        <fullName evidence="8">Anti-sigma-28 factor</fullName>
    </alternativeName>
</protein>
<evidence type="ECO:0000256" key="3">
    <source>
        <dbReference type="ARBA" id="ARBA00022491"/>
    </source>
</evidence>
<dbReference type="SUPFAM" id="SSF101498">
    <property type="entry name" value="Anti-sigma factor FlgM"/>
    <property type="match status" value="1"/>
</dbReference>
<reference evidence="11 12" key="1">
    <citation type="journal article" date="2011" name="Front. Microbiol.">
        <title>Genomic signatures of strain selection and enhancement in Bacillus atrophaeus var. globigii, a historical biowarfare simulant.</title>
        <authorList>
            <person name="Gibbons H.S."/>
            <person name="Broomall S.M."/>
            <person name="McNew L.A."/>
            <person name="Daligault H."/>
            <person name="Chapman C."/>
            <person name="Bruce D."/>
            <person name="Karavis M."/>
            <person name="Krepps M."/>
            <person name="McGregor P.A."/>
            <person name="Hong C."/>
            <person name="Park K.H."/>
            <person name="Akmal A."/>
            <person name="Feldman A."/>
            <person name="Lin J.S."/>
            <person name="Chang W.E."/>
            <person name="Higgs B.W."/>
            <person name="Demirev P."/>
            <person name="Lindquist J."/>
            <person name="Liem A."/>
            <person name="Fochler E."/>
            <person name="Read T.D."/>
            <person name="Tapia R."/>
            <person name="Johnson S."/>
            <person name="Bishop-Lilly K.A."/>
            <person name="Detter C."/>
            <person name="Han C."/>
            <person name="Sozhamannan S."/>
            <person name="Rosenzweig C.N."/>
            <person name="Skowronski E.W."/>
        </authorList>
    </citation>
    <scope>NUCLEOTIDE SEQUENCE [LARGE SCALE GENOMIC DNA]</scope>
    <source>
        <strain evidence="11 12">CL-SP19</strain>
    </source>
</reference>
<dbReference type="Proteomes" id="UP000287908">
    <property type="component" value="Unassembled WGS sequence"/>
</dbReference>
<keyword evidence="12" id="KW-1185">Reference proteome</keyword>
<dbReference type="NCBIfam" id="TIGR03824">
    <property type="entry name" value="FlgM_jcvi"/>
    <property type="match status" value="1"/>
</dbReference>
<evidence type="ECO:0000313" key="11">
    <source>
        <dbReference type="EMBL" id="RUO77025.1"/>
    </source>
</evidence>
<dbReference type="RefSeq" id="WP_126783296.1">
    <property type="nucleotide sequence ID" value="NZ_PIQF01000001.1"/>
</dbReference>
<evidence type="ECO:0000313" key="12">
    <source>
        <dbReference type="Proteomes" id="UP000287908"/>
    </source>
</evidence>
<dbReference type="GO" id="GO:0044781">
    <property type="term" value="P:bacterial-type flagellum organization"/>
    <property type="evidence" value="ECO:0007669"/>
    <property type="project" value="UniProtKB-KW"/>
</dbReference>
<keyword evidence="4" id="KW-1005">Bacterial flagellum biogenesis</keyword>
<evidence type="ECO:0000256" key="6">
    <source>
        <dbReference type="ARBA" id="ARBA00023163"/>
    </source>
</evidence>
<feature type="compositionally biased region" description="Polar residues" evidence="9">
    <location>
        <begin position="1"/>
        <end position="33"/>
    </location>
</feature>
<dbReference type="OrthoDB" id="5771747at2"/>
<evidence type="ECO:0000256" key="7">
    <source>
        <dbReference type="ARBA" id="ARBA00024739"/>
    </source>
</evidence>
<evidence type="ECO:0000256" key="1">
    <source>
        <dbReference type="ARBA" id="ARBA00005322"/>
    </source>
</evidence>
<feature type="region of interest" description="Disordered" evidence="9">
    <location>
        <begin position="1"/>
        <end position="69"/>
    </location>
</feature>
<evidence type="ECO:0000259" key="10">
    <source>
        <dbReference type="Pfam" id="PF04316"/>
    </source>
</evidence>
<name>A0A432ZGA0_9GAMM</name>
<keyword evidence="6" id="KW-0804">Transcription</keyword>
<sequence>MPINVNNTGLKNTNIDTKNSRQVEQGQNNSSPAPAQKGGGDSVSLTSEAQQLNSLQEKAMSSSGIDQSKVDRIKTQIENGSYSVDVDRLASKLAQFEGDLFGGQIGSDE</sequence>
<keyword evidence="3" id="KW-0678">Repressor</keyword>
<feature type="compositionally biased region" description="Polar residues" evidence="9">
    <location>
        <begin position="43"/>
        <end position="66"/>
    </location>
</feature>
<dbReference type="EMBL" id="PIQF01000001">
    <property type="protein sequence ID" value="RUO77025.1"/>
    <property type="molecule type" value="Genomic_DNA"/>
</dbReference>
<organism evidence="11 12">
    <name type="scientific">Idiomarina seosinensis</name>
    <dbReference type="NCBI Taxonomy" id="281739"/>
    <lineage>
        <taxon>Bacteria</taxon>
        <taxon>Pseudomonadati</taxon>
        <taxon>Pseudomonadota</taxon>
        <taxon>Gammaproteobacteria</taxon>
        <taxon>Alteromonadales</taxon>
        <taxon>Idiomarinaceae</taxon>
        <taxon>Idiomarina</taxon>
    </lineage>
</organism>
<keyword evidence="11" id="KW-0969">Cilium</keyword>
<proteinExistence type="inferred from homology"/>
<feature type="domain" description="Anti-sigma-28 factor FlgM C-terminal" evidence="10">
    <location>
        <begin position="41"/>
        <end position="94"/>
    </location>
</feature>
<dbReference type="AlphaFoldDB" id="A0A432ZGA0"/>
<evidence type="ECO:0000256" key="9">
    <source>
        <dbReference type="SAM" id="MobiDB-lite"/>
    </source>
</evidence>
<dbReference type="InterPro" id="IPR035890">
    <property type="entry name" value="Anti-sigma-28_factor_FlgM_sf"/>
</dbReference>
<comment type="function">
    <text evidence="7">Responsible for the coupling of flagellin expression to flagellar assembly by preventing expression of the flagellin genes when a component of the middle class of proteins is defective. It negatively regulates flagellar genes by inhibiting the activity of FliA by directly binding to FliA.</text>
</comment>
<dbReference type="GO" id="GO:0045892">
    <property type="term" value="P:negative regulation of DNA-templated transcription"/>
    <property type="evidence" value="ECO:0007669"/>
    <property type="project" value="InterPro"/>
</dbReference>
<comment type="caution">
    <text evidence="11">The sequence shown here is derived from an EMBL/GenBank/DDBJ whole genome shotgun (WGS) entry which is preliminary data.</text>
</comment>
<comment type="similarity">
    <text evidence="1">Belongs to the FlgM family.</text>
</comment>